<comment type="caution">
    <text evidence="2">The sequence shown here is derived from an EMBL/GenBank/DDBJ whole genome shotgun (WGS) entry which is preliminary data.</text>
</comment>
<gene>
    <name evidence="2" type="ORF">AB0E89_42995</name>
</gene>
<dbReference type="EMBL" id="JBEZVE010000038">
    <property type="protein sequence ID" value="MEU3787222.1"/>
    <property type="molecule type" value="Genomic_DNA"/>
</dbReference>
<dbReference type="InterPro" id="IPR007278">
    <property type="entry name" value="DUF397"/>
</dbReference>
<keyword evidence="3" id="KW-1185">Reference proteome</keyword>
<dbReference type="RefSeq" id="WP_334577926.1">
    <property type="nucleotide sequence ID" value="NZ_JBEZVE010000038.1"/>
</dbReference>
<dbReference type="Proteomes" id="UP001550739">
    <property type="component" value="Unassembled WGS sequence"/>
</dbReference>
<feature type="domain" description="DUF397" evidence="1">
    <location>
        <begin position="7"/>
        <end position="25"/>
    </location>
</feature>
<evidence type="ECO:0000313" key="2">
    <source>
        <dbReference type="EMBL" id="MEU3787222.1"/>
    </source>
</evidence>
<dbReference type="Pfam" id="PF04149">
    <property type="entry name" value="DUF397"/>
    <property type="match status" value="2"/>
</dbReference>
<protein>
    <submittedName>
        <fullName evidence="2">DUF397 domain-containing protein</fullName>
    </submittedName>
</protein>
<evidence type="ECO:0000259" key="1">
    <source>
        <dbReference type="Pfam" id="PF04149"/>
    </source>
</evidence>
<accession>A0ABV2ZXB7</accession>
<proteinExistence type="predicted"/>
<organism evidence="2 3">
    <name type="scientific">Streptomyces sp. 900129855</name>
    <dbReference type="NCBI Taxonomy" id="3155129"/>
    <lineage>
        <taxon>Bacteria</taxon>
        <taxon>Bacillati</taxon>
        <taxon>Actinomycetota</taxon>
        <taxon>Actinomycetes</taxon>
        <taxon>Kitasatosporales</taxon>
        <taxon>Streptomycetaceae</taxon>
        <taxon>Streptomyces</taxon>
    </lineage>
</organism>
<name>A0ABV2ZXB7_9ACTN</name>
<evidence type="ECO:0000313" key="3">
    <source>
        <dbReference type="Proteomes" id="UP001550739"/>
    </source>
</evidence>
<reference evidence="2 3" key="1">
    <citation type="submission" date="2024-06" db="EMBL/GenBank/DDBJ databases">
        <title>The Natural Products Discovery Center: Release of the First 8490 Sequenced Strains for Exploring Actinobacteria Biosynthetic Diversity.</title>
        <authorList>
            <person name="Kalkreuter E."/>
            <person name="Kautsar S.A."/>
            <person name="Yang D."/>
            <person name="Bader C.D."/>
            <person name="Teijaro C.N."/>
            <person name="Fluegel L."/>
            <person name="Davis C.M."/>
            <person name="Simpson J.R."/>
            <person name="Lauterbach L."/>
            <person name="Steele A.D."/>
            <person name="Gui C."/>
            <person name="Meng S."/>
            <person name="Li G."/>
            <person name="Viehrig K."/>
            <person name="Ye F."/>
            <person name="Su P."/>
            <person name="Kiefer A.F."/>
            <person name="Nichols A."/>
            <person name="Cepeda A.J."/>
            <person name="Yan W."/>
            <person name="Fan B."/>
            <person name="Jiang Y."/>
            <person name="Adhikari A."/>
            <person name="Zheng C.-J."/>
            <person name="Schuster L."/>
            <person name="Cowan T.M."/>
            <person name="Smanski M.J."/>
            <person name="Chevrette M.G."/>
            <person name="De Carvalho L.P.S."/>
            <person name="Shen B."/>
        </authorList>
    </citation>
    <scope>NUCLEOTIDE SEQUENCE [LARGE SCALE GENOMIC DNA]</scope>
    <source>
        <strain evidence="2 3">NPDC033843</strain>
    </source>
</reference>
<feature type="domain" description="DUF397" evidence="1">
    <location>
        <begin position="27"/>
        <end position="77"/>
    </location>
</feature>
<sequence>MSSHELDWFKSSYSDGGGGECLEAAYTWRKSTYSSGEGGDCLEVAVCPDTVHVRDSKTPTGPHLTFSSASSWGEFLSYAVAFSRSFASNESLSSA</sequence>